<evidence type="ECO:0008006" key="6">
    <source>
        <dbReference type="Google" id="ProtNLM"/>
    </source>
</evidence>
<dbReference type="OrthoDB" id="9801773at2"/>
<gene>
    <name evidence="4" type="ORF">SAMN05443550_106119</name>
</gene>
<dbReference type="InterPro" id="IPR010099">
    <property type="entry name" value="SDR39U1"/>
</dbReference>
<comment type="similarity">
    <text evidence="1">Belongs to the NAD(P)-dependent epimerase/dehydratase family. SDR39U1 subfamily.</text>
</comment>
<dbReference type="Proteomes" id="UP000198850">
    <property type="component" value="Unassembled WGS sequence"/>
</dbReference>
<dbReference type="SUPFAM" id="SSF51735">
    <property type="entry name" value="NAD(P)-binding Rossmann-fold domains"/>
    <property type="match status" value="1"/>
</dbReference>
<dbReference type="PANTHER" id="PTHR11092">
    <property type="entry name" value="SUGAR NUCLEOTIDE EPIMERASE RELATED"/>
    <property type="match status" value="1"/>
</dbReference>
<dbReference type="RefSeq" id="WP_090557101.1">
    <property type="nucleotide sequence ID" value="NZ_FNRA01000006.1"/>
</dbReference>
<keyword evidence="5" id="KW-1185">Reference proteome</keyword>
<dbReference type="Gene3D" id="3.40.50.720">
    <property type="entry name" value="NAD(P)-binding Rossmann-like Domain"/>
    <property type="match status" value="1"/>
</dbReference>
<dbReference type="Pfam" id="PF08338">
    <property type="entry name" value="DUF1731"/>
    <property type="match status" value="1"/>
</dbReference>
<sequence>MNQHILLTGATGMLGKYLIQSLLNAGHRVSILSRKPQTISQVTVFLWDVEKGQIDPGCMEGVDTIIHLAGENIAGEKWTEKRKKEIIDSRVISAELLFKTLSAYKNQVRVFMSAAAVGYYGNRGDEILTENSPAGNDFMSECCVAWEHAADEGKKLGLSVVKIRTGVVLSKDGGALPQMAKPIQLFVGAPLGTGNQWVPWIHYEDMNEIYMHFVKNQPAEGVYNACAPFPVTNKTLTKAVAGALHRPVWPFSVPEAVMKLILGEMSAVVLNSTNTSAQKILDAGFIFKYTHLDDALTDIYGS</sequence>
<evidence type="ECO:0000313" key="4">
    <source>
        <dbReference type="EMBL" id="SEA87779.1"/>
    </source>
</evidence>
<dbReference type="Pfam" id="PF01370">
    <property type="entry name" value="Epimerase"/>
    <property type="match status" value="1"/>
</dbReference>
<evidence type="ECO:0000259" key="3">
    <source>
        <dbReference type="Pfam" id="PF08338"/>
    </source>
</evidence>
<evidence type="ECO:0000256" key="1">
    <source>
        <dbReference type="ARBA" id="ARBA00009353"/>
    </source>
</evidence>
<reference evidence="4 5" key="1">
    <citation type="submission" date="2016-10" db="EMBL/GenBank/DDBJ databases">
        <authorList>
            <person name="de Groot N.N."/>
        </authorList>
    </citation>
    <scope>NUCLEOTIDE SEQUENCE [LARGE SCALE GENOMIC DNA]</scope>
    <source>
        <strain evidence="4 5">DSM 19033</strain>
    </source>
</reference>
<protein>
    <recommendedName>
        <fullName evidence="6">TIGR01777 family protein</fullName>
    </recommendedName>
</protein>
<dbReference type="EMBL" id="FNRA01000006">
    <property type="protein sequence ID" value="SEA87779.1"/>
    <property type="molecule type" value="Genomic_DNA"/>
</dbReference>
<dbReference type="STRING" id="425514.SAMN05443550_106119"/>
<feature type="domain" description="NAD-dependent epimerase/dehydratase" evidence="2">
    <location>
        <begin position="5"/>
        <end position="225"/>
    </location>
</feature>
<dbReference type="CDD" id="cd05242">
    <property type="entry name" value="SDR_a8"/>
    <property type="match status" value="1"/>
</dbReference>
<dbReference type="AlphaFoldDB" id="A0A1H4ESC5"/>
<proteinExistence type="inferred from homology"/>
<organism evidence="4 5">
    <name type="scientific">Pedobacter hartonius</name>
    <dbReference type="NCBI Taxonomy" id="425514"/>
    <lineage>
        <taxon>Bacteria</taxon>
        <taxon>Pseudomonadati</taxon>
        <taxon>Bacteroidota</taxon>
        <taxon>Sphingobacteriia</taxon>
        <taxon>Sphingobacteriales</taxon>
        <taxon>Sphingobacteriaceae</taxon>
        <taxon>Pedobacter</taxon>
    </lineage>
</organism>
<dbReference type="InterPro" id="IPR013549">
    <property type="entry name" value="DUF1731"/>
</dbReference>
<dbReference type="NCBIfam" id="TIGR01777">
    <property type="entry name" value="yfcH"/>
    <property type="match status" value="1"/>
</dbReference>
<dbReference type="InterPro" id="IPR001509">
    <property type="entry name" value="Epimerase_deHydtase"/>
</dbReference>
<evidence type="ECO:0000259" key="2">
    <source>
        <dbReference type="Pfam" id="PF01370"/>
    </source>
</evidence>
<dbReference type="PANTHER" id="PTHR11092:SF0">
    <property type="entry name" value="EPIMERASE FAMILY PROTEIN SDR39U1"/>
    <property type="match status" value="1"/>
</dbReference>
<evidence type="ECO:0000313" key="5">
    <source>
        <dbReference type="Proteomes" id="UP000198850"/>
    </source>
</evidence>
<name>A0A1H4ESC5_9SPHI</name>
<dbReference type="InterPro" id="IPR036291">
    <property type="entry name" value="NAD(P)-bd_dom_sf"/>
</dbReference>
<accession>A0A1H4ESC5</accession>
<feature type="domain" description="DUF1731" evidence="3">
    <location>
        <begin position="253"/>
        <end position="299"/>
    </location>
</feature>